<sequence length="263" mass="29965">MKHISILILLVYLTSSASSLRCYECFIASKPFEPHLHQNIHRNLCVDFDSSQNFLKECPNSTFCTKTIYTADFHGPKTGVERGCAHQVQRYMSRGRSSVGLDKRKKSIGRIEVAGERIRRDYQSEDTRVRPREDQDRAEKSPRMKRRERGERRPGAMRQRPAFCMRPLSSAGSSACQLAAWSCSRYIEKSRGSARCSMRSSGGSNFKNLFTHLLTILHRIELVQSSRSNSQRGVFEKNSGRNDPLVPIGPFEICKFPLMALIS</sequence>
<evidence type="ECO:0000313" key="3">
    <source>
        <dbReference type="EMBL" id="CAG9855936.1"/>
    </source>
</evidence>
<protein>
    <recommendedName>
        <fullName evidence="5">C2H2-type domain-containing protein</fullName>
    </recommendedName>
</protein>
<feature type="chain" id="PRO_5040240692" description="C2H2-type domain-containing protein" evidence="2">
    <location>
        <begin position="20"/>
        <end position="263"/>
    </location>
</feature>
<feature type="region of interest" description="Disordered" evidence="1">
    <location>
        <begin position="122"/>
        <end position="157"/>
    </location>
</feature>
<dbReference type="OrthoDB" id="6329445at2759"/>
<feature type="compositionally biased region" description="Basic and acidic residues" evidence="1">
    <location>
        <begin position="122"/>
        <end position="154"/>
    </location>
</feature>
<name>A0A9N9TL37_PHYSR</name>
<keyword evidence="2" id="KW-0732">Signal</keyword>
<dbReference type="Proteomes" id="UP001153712">
    <property type="component" value="Chromosome 11"/>
</dbReference>
<dbReference type="AlphaFoldDB" id="A0A9N9TL37"/>
<dbReference type="EMBL" id="OU900104">
    <property type="protein sequence ID" value="CAG9855936.1"/>
    <property type="molecule type" value="Genomic_DNA"/>
</dbReference>
<accession>A0A9N9TL37</accession>
<evidence type="ECO:0008006" key="5">
    <source>
        <dbReference type="Google" id="ProtNLM"/>
    </source>
</evidence>
<dbReference type="GO" id="GO:0032222">
    <property type="term" value="P:regulation of synaptic transmission, cholinergic"/>
    <property type="evidence" value="ECO:0007669"/>
    <property type="project" value="InterPro"/>
</dbReference>
<evidence type="ECO:0000256" key="2">
    <source>
        <dbReference type="SAM" id="SignalP"/>
    </source>
</evidence>
<evidence type="ECO:0000313" key="4">
    <source>
        <dbReference type="Proteomes" id="UP001153712"/>
    </source>
</evidence>
<reference evidence="3" key="1">
    <citation type="submission" date="2022-01" db="EMBL/GenBank/DDBJ databases">
        <authorList>
            <person name="King R."/>
        </authorList>
    </citation>
    <scope>NUCLEOTIDE SEQUENCE</scope>
</reference>
<proteinExistence type="predicted"/>
<gene>
    <name evidence="3" type="ORF">PHYEVI_LOCUS2370</name>
</gene>
<keyword evidence="4" id="KW-1185">Reference proteome</keyword>
<evidence type="ECO:0000256" key="1">
    <source>
        <dbReference type="SAM" id="MobiDB-lite"/>
    </source>
</evidence>
<feature type="signal peptide" evidence="2">
    <location>
        <begin position="1"/>
        <end position="19"/>
    </location>
</feature>
<organism evidence="3 4">
    <name type="scientific">Phyllotreta striolata</name>
    <name type="common">Striped flea beetle</name>
    <name type="synonym">Crioceris striolata</name>
    <dbReference type="NCBI Taxonomy" id="444603"/>
    <lineage>
        <taxon>Eukaryota</taxon>
        <taxon>Metazoa</taxon>
        <taxon>Ecdysozoa</taxon>
        <taxon>Arthropoda</taxon>
        <taxon>Hexapoda</taxon>
        <taxon>Insecta</taxon>
        <taxon>Pterygota</taxon>
        <taxon>Neoptera</taxon>
        <taxon>Endopterygota</taxon>
        <taxon>Coleoptera</taxon>
        <taxon>Polyphaga</taxon>
        <taxon>Cucujiformia</taxon>
        <taxon>Chrysomeloidea</taxon>
        <taxon>Chrysomelidae</taxon>
        <taxon>Galerucinae</taxon>
        <taxon>Alticini</taxon>
        <taxon>Phyllotreta</taxon>
    </lineage>
</organism>
<dbReference type="GO" id="GO:0030431">
    <property type="term" value="P:sleep"/>
    <property type="evidence" value="ECO:0007669"/>
    <property type="project" value="InterPro"/>
</dbReference>